<proteinExistence type="inferred from homology"/>
<evidence type="ECO:0000259" key="5">
    <source>
        <dbReference type="PROSITE" id="PS50893"/>
    </source>
</evidence>
<accession>F6D5X3</accession>
<evidence type="ECO:0000256" key="3">
    <source>
        <dbReference type="ARBA" id="ARBA00022741"/>
    </source>
</evidence>
<dbReference type="eggNOG" id="arCOG00194">
    <property type="taxonomic scope" value="Archaea"/>
</dbReference>
<evidence type="ECO:0000313" key="7">
    <source>
        <dbReference type="Proteomes" id="UP000009231"/>
    </source>
</evidence>
<evidence type="ECO:0000313" key="6">
    <source>
        <dbReference type="EMBL" id="AEG19343.1"/>
    </source>
</evidence>
<keyword evidence="2" id="KW-0813">Transport</keyword>
<dbReference type="EC" id="3.6.3.25" evidence="6"/>
<dbReference type="Pfam" id="PF00005">
    <property type="entry name" value="ABC_tran"/>
    <property type="match status" value="1"/>
</dbReference>
<reference evidence="6 7" key="1">
    <citation type="journal article" date="2014" name="Int. J. Syst. Evol. Microbiol.">
        <title>Methanobacterium paludis sp. nov. and a novel strain of Methanobacterium lacus isolated from northern peatlands.</title>
        <authorList>
            <person name="Cadillo-Quiroz H."/>
            <person name="Brauer S.L."/>
            <person name="Goodson N."/>
            <person name="Yavitt J.B."/>
            <person name="Zinder S.H."/>
        </authorList>
    </citation>
    <scope>NUCLEOTIDE SEQUENCE [LARGE SCALE GENOMIC DNA]</scope>
    <source>
        <strain evidence="7">DSM 25820 / JCM 18151 / SWAN1</strain>
    </source>
</reference>
<feature type="domain" description="ABC transporter" evidence="5">
    <location>
        <begin position="6"/>
        <end position="239"/>
    </location>
</feature>
<dbReference type="SUPFAM" id="SSF52540">
    <property type="entry name" value="P-loop containing nucleoside triphosphate hydrolases"/>
    <property type="match status" value="1"/>
</dbReference>
<evidence type="ECO:0000256" key="1">
    <source>
        <dbReference type="ARBA" id="ARBA00005417"/>
    </source>
</evidence>
<evidence type="ECO:0000256" key="2">
    <source>
        <dbReference type="ARBA" id="ARBA00022448"/>
    </source>
</evidence>
<dbReference type="KEGG" id="mew:MSWAN_2338"/>
<dbReference type="GO" id="GO:0005524">
    <property type="term" value="F:ATP binding"/>
    <property type="evidence" value="ECO:0007669"/>
    <property type="project" value="UniProtKB-KW"/>
</dbReference>
<keyword evidence="6" id="KW-0378">Hydrolase</keyword>
<keyword evidence="4" id="KW-0067">ATP-binding</keyword>
<dbReference type="PANTHER" id="PTHR42711:SF5">
    <property type="entry name" value="ABC TRANSPORTER ATP-BINDING PROTEIN NATA"/>
    <property type="match status" value="1"/>
</dbReference>
<dbReference type="Proteomes" id="UP000009231">
    <property type="component" value="Chromosome"/>
</dbReference>
<keyword evidence="3" id="KW-0547">Nucleotide-binding</keyword>
<protein>
    <submittedName>
        <fullName evidence="6">Sulfate-transporting ATPase</fullName>
        <ecNumber evidence="6">3.6.3.25</ecNumber>
    </submittedName>
</protein>
<comment type="similarity">
    <text evidence="1">Belongs to the ABC transporter superfamily.</text>
</comment>
<gene>
    <name evidence="6" type="ordered locus">MSWAN_2338</name>
</gene>
<dbReference type="CDD" id="cd03230">
    <property type="entry name" value="ABC_DR_subfamily_A"/>
    <property type="match status" value="1"/>
</dbReference>
<dbReference type="InterPro" id="IPR050763">
    <property type="entry name" value="ABC_transporter_ATP-binding"/>
</dbReference>
<dbReference type="InterPro" id="IPR003593">
    <property type="entry name" value="AAA+_ATPase"/>
</dbReference>
<dbReference type="STRING" id="868131.MSWAN_2338"/>
<dbReference type="AlphaFoldDB" id="F6D5X3"/>
<evidence type="ECO:0000256" key="4">
    <source>
        <dbReference type="ARBA" id="ARBA00022840"/>
    </source>
</evidence>
<dbReference type="Gene3D" id="3.40.50.300">
    <property type="entry name" value="P-loop containing nucleotide triphosphate hydrolases"/>
    <property type="match status" value="1"/>
</dbReference>
<dbReference type="EMBL" id="CP002772">
    <property type="protein sequence ID" value="AEG19343.1"/>
    <property type="molecule type" value="Genomic_DNA"/>
</dbReference>
<dbReference type="PANTHER" id="PTHR42711">
    <property type="entry name" value="ABC TRANSPORTER ATP-BINDING PROTEIN"/>
    <property type="match status" value="1"/>
</dbReference>
<dbReference type="HOGENOM" id="CLU_000604_1_2_2"/>
<keyword evidence="7" id="KW-1185">Reference proteome</keyword>
<dbReference type="GO" id="GO:0016887">
    <property type="term" value="F:ATP hydrolysis activity"/>
    <property type="evidence" value="ECO:0007669"/>
    <property type="project" value="InterPro"/>
</dbReference>
<dbReference type="SMART" id="SM00382">
    <property type="entry name" value="AAA"/>
    <property type="match status" value="1"/>
</dbReference>
<sequence>MAEVLIDLNGVHRIYGDFEALKGVSLEVERGQIFGYLGPNGSGKTTTIKLILGLISPSSGKVHILGEDPYPDDDKAMDTRRHIGSMLEFNGLYENLTGLQNLVFWAELYGMNGQKAHEQAKILMDAVNLWEWNDVPVVKYSYGMHKRLALARALVSDPDILVLDEPTAGVDPESRYLIRNMMKDLADQGKTIFFSSHDLEEVQKVCSHIALLKKGKLISKGTLKDVISHFGRSRLFVRLKSPAYADLWAQEIRHIGRDIKVEGPLVSFYPENDFDTSRLSEKSILDTWKVDSSLEEVYLNLVADKNVNEKVET</sequence>
<name>F6D5X3_METPW</name>
<organism evidence="6 7">
    <name type="scientific">Methanobacterium paludis (strain DSM 25820 / JCM 18151 / SWAN1)</name>
    <dbReference type="NCBI Taxonomy" id="868131"/>
    <lineage>
        <taxon>Archaea</taxon>
        <taxon>Methanobacteriati</taxon>
        <taxon>Methanobacteriota</taxon>
        <taxon>Methanomada group</taxon>
        <taxon>Methanobacteria</taxon>
        <taxon>Methanobacteriales</taxon>
        <taxon>Methanobacteriaceae</taxon>
        <taxon>Methanobacterium</taxon>
    </lineage>
</organism>
<dbReference type="PROSITE" id="PS50893">
    <property type="entry name" value="ABC_TRANSPORTER_2"/>
    <property type="match status" value="1"/>
</dbReference>
<dbReference type="InterPro" id="IPR027417">
    <property type="entry name" value="P-loop_NTPase"/>
</dbReference>
<dbReference type="InterPro" id="IPR003439">
    <property type="entry name" value="ABC_transporter-like_ATP-bd"/>
</dbReference>